<reference evidence="2" key="1">
    <citation type="journal article" date="2019" name="Int. J. Syst. Evol. Microbiol.">
        <title>The Global Catalogue of Microorganisms (GCM) 10K type strain sequencing project: providing services to taxonomists for standard genome sequencing and annotation.</title>
        <authorList>
            <consortium name="The Broad Institute Genomics Platform"/>
            <consortium name="The Broad Institute Genome Sequencing Center for Infectious Disease"/>
            <person name="Wu L."/>
            <person name="Ma J."/>
        </authorList>
    </citation>
    <scope>NUCLEOTIDE SEQUENCE [LARGE SCALE GENOMIC DNA]</scope>
    <source>
        <strain evidence="2">KCTC 42964</strain>
    </source>
</reference>
<dbReference type="Proteomes" id="UP001595528">
    <property type="component" value="Unassembled WGS sequence"/>
</dbReference>
<dbReference type="SUPFAM" id="SSF53335">
    <property type="entry name" value="S-adenosyl-L-methionine-dependent methyltransferases"/>
    <property type="match status" value="1"/>
</dbReference>
<sequence>MEDVHKLIGEIEGYCRQHGLAESTFGRIAVNDGKFVGRLRAGRSVTTRTVSRVRAFMGTAATEAETVARPANGGANGHAAGLPAVAAAQPEPEGRAFRFYDNRQKYLMFVNTCSEKWVISERVGMELAQIRPSPPALRMFDAGVGDGTVMSRVLRDMHRRHPTVPFLVVGKEISLEDVRLALEKVPDRLFEHPPTVLAITNLYYSEAPWLMPRSLSAAAALNWHAVPLRGNTAHDFDEQIKGLLPLLTDGWQVRPSEKTGNPLYVRPSVLVLYREDQHFIVDPIIPRPGRVDGQYDLILASQPYRARMSAEFKVTKVLGPLAQALAPGGRMLGIHSHGQDPGLEIIQGIWPGRTLEQTSRHVLMKELKSHLGRAGHDLRFNTYSDRRALFRYDMHTLPTEIDAGTSIGTSTLFAAWNAAIYVYQIEDDLITEAIGEGNYLDATREVLQRHRGLWFMDESYVVSRKRS</sequence>
<evidence type="ECO:0000313" key="2">
    <source>
        <dbReference type="Proteomes" id="UP001595528"/>
    </source>
</evidence>
<organism evidence="1 2">
    <name type="scientific">Marinibaculum pumilum</name>
    <dbReference type="NCBI Taxonomy" id="1766165"/>
    <lineage>
        <taxon>Bacteria</taxon>
        <taxon>Pseudomonadati</taxon>
        <taxon>Pseudomonadota</taxon>
        <taxon>Alphaproteobacteria</taxon>
        <taxon>Rhodospirillales</taxon>
        <taxon>Rhodospirillaceae</taxon>
        <taxon>Marinibaculum</taxon>
    </lineage>
</organism>
<evidence type="ECO:0008006" key="3">
    <source>
        <dbReference type="Google" id="ProtNLM"/>
    </source>
</evidence>
<dbReference type="InterPro" id="IPR029063">
    <property type="entry name" value="SAM-dependent_MTases_sf"/>
</dbReference>
<dbReference type="RefSeq" id="WP_379900898.1">
    <property type="nucleotide sequence ID" value="NZ_JBHRTR010000027.1"/>
</dbReference>
<name>A0ABV7L0E9_9PROT</name>
<dbReference type="EMBL" id="JBHRTR010000027">
    <property type="protein sequence ID" value="MFC3228101.1"/>
    <property type="molecule type" value="Genomic_DNA"/>
</dbReference>
<keyword evidence="2" id="KW-1185">Reference proteome</keyword>
<evidence type="ECO:0000313" key="1">
    <source>
        <dbReference type="EMBL" id="MFC3228101.1"/>
    </source>
</evidence>
<protein>
    <recommendedName>
        <fullName evidence="3">Class I SAM-dependent methyltransferase</fullName>
    </recommendedName>
</protein>
<proteinExistence type="predicted"/>
<gene>
    <name evidence="1" type="ORF">ACFOGJ_12715</name>
</gene>
<comment type="caution">
    <text evidence="1">The sequence shown here is derived from an EMBL/GenBank/DDBJ whole genome shotgun (WGS) entry which is preliminary data.</text>
</comment>
<accession>A0ABV7L0E9</accession>